<comment type="caution">
    <text evidence="6">The sequence shown here is derived from an EMBL/GenBank/DDBJ whole genome shotgun (WGS) entry which is preliminary data.</text>
</comment>
<dbReference type="PANTHER" id="PTHR33376:SF4">
    <property type="entry name" value="SIALIC ACID-BINDING PERIPLASMIC PROTEIN SIAP"/>
    <property type="match status" value="1"/>
</dbReference>
<evidence type="ECO:0000256" key="3">
    <source>
        <dbReference type="ARBA" id="ARBA00022448"/>
    </source>
</evidence>
<dbReference type="InterPro" id="IPR018389">
    <property type="entry name" value="DctP_fam"/>
</dbReference>
<reference evidence="6 7" key="1">
    <citation type="submission" date="2024-03" db="EMBL/GenBank/DDBJ databases">
        <title>Novel species of the genus Variovorax.</title>
        <authorList>
            <person name="Liu Q."/>
            <person name="Xin Y.-H."/>
        </authorList>
    </citation>
    <scope>NUCLEOTIDE SEQUENCE [LARGE SCALE GENOMIC DNA]</scope>
    <source>
        <strain evidence="6 7">KACC 18501</strain>
    </source>
</reference>
<dbReference type="RefSeq" id="WP_340362262.1">
    <property type="nucleotide sequence ID" value="NZ_JBBKZV010000002.1"/>
</dbReference>
<feature type="signal peptide" evidence="5">
    <location>
        <begin position="1"/>
        <end position="32"/>
    </location>
</feature>
<dbReference type="InterPro" id="IPR004682">
    <property type="entry name" value="TRAP_DctP"/>
</dbReference>
<keyword evidence="4 5" id="KW-0732">Signal</keyword>
<gene>
    <name evidence="6" type="ORF">WKW80_04010</name>
</gene>
<evidence type="ECO:0000313" key="6">
    <source>
        <dbReference type="EMBL" id="MEJ8821203.1"/>
    </source>
</evidence>
<dbReference type="InterPro" id="IPR006311">
    <property type="entry name" value="TAT_signal"/>
</dbReference>
<feature type="chain" id="PRO_5047142343" evidence="5">
    <location>
        <begin position="33"/>
        <end position="340"/>
    </location>
</feature>
<dbReference type="NCBIfam" id="TIGR00787">
    <property type="entry name" value="dctP"/>
    <property type="match status" value="1"/>
</dbReference>
<comment type="similarity">
    <text evidence="2">Belongs to the bacterial solute-binding protein 7 family.</text>
</comment>
<evidence type="ECO:0000256" key="5">
    <source>
        <dbReference type="SAM" id="SignalP"/>
    </source>
</evidence>
<keyword evidence="3" id="KW-0813">Transport</keyword>
<evidence type="ECO:0000256" key="2">
    <source>
        <dbReference type="ARBA" id="ARBA00009023"/>
    </source>
</evidence>
<dbReference type="Proteomes" id="UP001363010">
    <property type="component" value="Unassembled WGS sequence"/>
</dbReference>
<evidence type="ECO:0000256" key="1">
    <source>
        <dbReference type="ARBA" id="ARBA00004196"/>
    </source>
</evidence>
<dbReference type="Pfam" id="PF03480">
    <property type="entry name" value="DctP"/>
    <property type="match status" value="1"/>
</dbReference>
<dbReference type="CDD" id="cd13603">
    <property type="entry name" value="PBP2_TRAP_Siap_TeaA_like"/>
    <property type="match status" value="1"/>
</dbReference>
<evidence type="ECO:0000256" key="4">
    <source>
        <dbReference type="ARBA" id="ARBA00022729"/>
    </source>
</evidence>
<dbReference type="PANTHER" id="PTHR33376">
    <property type="match status" value="1"/>
</dbReference>
<protein>
    <submittedName>
        <fullName evidence="6">TRAP transporter substrate-binding protein</fullName>
    </submittedName>
</protein>
<keyword evidence="7" id="KW-1185">Reference proteome</keyword>
<dbReference type="NCBIfam" id="NF037995">
    <property type="entry name" value="TRAP_S1"/>
    <property type="match status" value="1"/>
</dbReference>
<dbReference type="PIRSF" id="PIRSF006470">
    <property type="entry name" value="DctB"/>
    <property type="match status" value="1"/>
</dbReference>
<name>A0ABU8VUF4_9BURK</name>
<dbReference type="InterPro" id="IPR038404">
    <property type="entry name" value="TRAP_DctP_sf"/>
</dbReference>
<dbReference type="PROSITE" id="PS51318">
    <property type="entry name" value="TAT"/>
    <property type="match status" value="1"/>
</dbReference>
<sequence>MDTSISRRKMITGSLAAGAALSTLAIPRFARAAEFNYKFGSSMAPNHPSTVRNEEAFKKIREESGGRVDIQSFPGGALGSDIDMVSQVRSGAMHFMYLPQGHLSSMDPRGALHSVPFAFKSYDDVWAAMDGDFGAYLRTIYTKVGLHAFEKASDHGFMQMTTRTKPINTPDDMKGLKVRASVVPLYVSLFRSLGASPVAIPFPELYVALQTRVVDAQTNPLQLLEIAKLYEVQSFCSLTSHTWEGYYNCANAKVWASLPTDMQAIVSKNINAATLLARDDLAKFNVTVEANLKTKGMTFNRPDREPFRVALQKAGFYKEWREKFGAEAWGVLEKYAGGLA</sequence>
<proteinExistence type="inferred from homology"/>
<comment type="subcellular location">
    <subcellularLocation>
        <location evidence="1">Cell envelope</location>
    </subcellularLocation>
</comment>
<accession>A0ABU8VUF4</accession>
<organism evidence="6 7">
    <name type="scientific">Variovorax humicola</name>
    <dbReference type="NCBI Taxonomy" id="1769758"/>
    <lineage>
        <taxon>Bacteria</taxon>
        <taxon>Pseudomonadati</taxon>
        <taxon>Pseudomonadota</taxon>
        <taxon>Betaproteobacteria</taxon>
        <taxon>Burkholderiales</taxon>
        <taxon>Comamonadaceae</taxon>
        <taxon>Variovorax</taxon>
    </lineage>
</organism>
<evidence type="ECO:0000313" key="7">
    <source>
        <dbReference type="Proteomes" id="UP001363010"/>
    </source>
</evidence>
<dbReference type="EMBL" id="JBBKZV010000002">
    <property type="protein sequence ID" value="MEJ8821203.1"/>
    <property type="molecule type" value="Genomic_DNA"/>
</dbReference>
<dbReference type="Gene3D" id="3.40.190.170">
    <property type="entry name" value="Bacterial extracellular solute-binding protein, family 7"/>
    <property type="match status" value="1"/>
</dbReference>